<organism evidence="3 4">
    <name type="scientific">Lactobacillus kalixensis DSM 16043</name>
    <dbReference type="NCBI Taxonomy" id="1423763"/>
    <lineage>
        <taxon>Bacteria</taxon>
        <taxon>Bacillati</taxon>
        <taxon>Bacillota</taxon>
        <taxon>Bacilli</taxon>
        <taxon>Lactobacillales</taxon>
        <taxon>Lactobacillaceae</taxon>
        <taxon>Lactobacillus</taxon>
    </lineage>
</organism>
<dbReference type="PATRIC" id="fig|1423763.3.peg.129"/>
<keyword evidence="3" id="KW-0378">Hydrolase</keyword>
<dbReference type="STRING" id="1423763.FC46_GL000130"/>
<proteinExistence type="predicted"/>
<keyword evidence="3" id="KW-0645">Protease</keyword>
<dbReference type="Gene3D" id="3.30.830.10">
    <property type="entry name" value="Metalloenzyme, LuxS/M16 peptidase-like"/>
    <property type="match status" value="2"/>
</dbReference>
<name>A0A0R1UDW9_9LACO</name>
<dbReference type="GO" id="GO:0008233">
    <property type="term" value="F:peptidase activity"/>
    <property type="evidence" value="ECO:0007669"/>
    <property type="project" value="UniProtKB-KW"/>
</dbReference>
<dbReference type="NCBIfam" id="NF047421">
    <property type="entry name" value="YfmH_fam"/>
    <property type="match status" value="1"/>
</dbReference>
<feature type="domain" description="Peptidase M16 N-terminal" evidence="1">
    <location>
        <begin position="31"/>
        <end position="157"/>
    </location>
</feature>
<dbReference type="GO" id="GO:0006508">
    <property type="term" value="P:proteolysis"/>
    <property type="evidence" value="ECO:0007669"/>
    <property type="project" value="UniProtKB-KW"/>
</dbReference>
<dbReference type="Proteomes" id="UP000051036">
    <property type="component" value="Unassembled WGS sequence"/>
</dbReference>
<protein>
    <submittedName>
        <fullName evidence="3">Protease</fullName>
    </submittedName>
</protein>
<dbReference type="RefSeq" id="WP_057797110.1">
    <property type="nucleotide sequence ID" value="NZ_AZFM01000001.1"/>
</dbReference>
<dbReference type="InterPro" id="IPR050361">
    <property type="entry name" value="MPP/UQCRC_Complex"/>
</dbReference>
<gene>
    <name evidence="3" type="ORF">FC46_GL000130</name>
</gene>
<dbReference type="InterPro" id="IPR011249">
    <property type="entry name" value="Metalloenz_LuxS/M16"/>
</dbReference>
<dbReference type="SUPFAM" id="SSF63411">
    <property type="entry name" value="LuxS/MPP-like metallohydrolase"/>
    <property type="match status" value="2"/>
</dbReference>
<comment type="caution">
    <text evidence="3">The sequence shown here is derived from an EMBL/GenBank/DDBJ whole genome shotgun (WGS) entry which is preliminary data.</text>
</comment>
<dbReference type="PANTHER" id="PTHR11851">
    <property type="entry name" value="METALLOPROTEASE"/>
    <property type="match status" value="1"/>
</dbReference>
<sequence>MIEPKILKRKYDSGFEAQLILKPGFNQRFFGIIVDFGSSDPQEVPGLAHFLEHKLFAKKEGDISQNFEELGAEVNAFTSFNETMYYCSGVDHNSKLIELLFKLVGEPYFTKQNVEQEVPIIEQELAMYQDEPNWAITNALMTQMFGESNLGIDVAGTKASINQIDKKKLLAAYQTNYKPNKMHFVACGDFSENQIKTIFRLVGKLQKQYLTNSKQKKAEYQETVGLLQDIEITSDGSSNQFGLGIRLKNFKKVLASLDLAQIILEIMLESKLSVMSPWFERMKEEQLLNSPLQISVNYTREGNFITLYGVSSESDKVITAIKEELAKPITEGNKAFEKNFFELQKREWLAQSIRSMNNLSYLAVEAAEASLDNEDTFVNVEKLQDMNFSQFEEFCSNLLKDCQICSARLVKG</sequence>
<dbReference type="InterPro" id="IPR007863">
    <property type="entry name" value="Peptidase_M16_C"/>
</dbReference>
<feature type="domain" description="Peptidase M16 C-terminal" evidence="2">
    <location>
        <begin position="164"/>
        <end position="332"/>
    </location>
</feature>
<dbReference type="Pfam" id="PF05193">
    <property type="entry name" value="Peptidase_M16_C"/>
    <property type="match status" value="1"/>
</dbReference>
<reference evidence="3 4" key="1">
    <citation type="journal article" date="2015" name="Genome Announc.">
        <title>Expanding the biotechnology potential of lactobacilli through comparative genomics of 213 strains and associated genera.</title>
        <authorList>
            <person name="Sun Z."/>
            <person name="Harris H.M."/>
            <person name="McCann A."/>
            <person name="Guo C."/>
            <person name="Argimon S."/>
            <person name="Zhang W."/>
            <person name="Yang X."/>
            <person name="Jeffery I.B."/>
            <person name="Cooney J.C."/>
            <person name="Kagawa T.F."/>
            <person name="Liu W."/>
            <person name="Song Y."/>
            <person name="Salvetti E."/>
            <person name="Wrobel A."/>
            <person name="Rasinkangas P."/>
            <person name="Parkhill J."/>
            <person name="Rea M.C."/>
            <person name="O'Sullivan O."/>
            <person name="Ritari J."/>
            <person name="Douillard F.P."/>
            <person name="Paul Ross R."/>
            <person name="Yang R."/>
            <person name="Briner A.E."/>
            <person name="Felis G.E."/>
            <person name="de Vos W.M."/>
            <person name="Barrangou R."/>
            <person name="Klaenhammer T.R."/>
            <person name="Caufield P.W."/>
            <person name="Cui Y."/>
            <person name="Zhang H."/>
            <person name="O'Toole P.W."/>
        </authorList>
    </citation>
    <scope>NUCLEOTIDE SEQUENCE [LARGE SCALE GENOMIC DNA]</scope>
    <source>
        <strain evidence="3 4">DSM 16043</strain>
    </source>
</reference>
<accession>A0A0R1UDW9</accession>
<dbReference type="AlphaFoldDB" id="A0A0R1UDW9"/>
<dbReference type="EMBL" id="AZFM01000001">
    <property type="protein sequence ID" value="KRL91581.1"/>
    <property type="molecule type" value="Genomic_DNA"/>
</dbReference>
<dbReference type="OrthoDB" id="9811314at2"/>
<evidence type="ECO:0000259" key="1">
    <source>
        <dbReference type="Pfam" id="PF00675"/>
    </source>
</evidence>
<evidence type="ECO:0000313" key="4">
    <source>
        <dbReference type="Proteomes" id="UP000051036"/>
    </source>
</evidence>
<dbReference type="Pfam" id="PF00675">
    <property type="entry name" value="Peptidase_M16"/>
    <property type="match status" value="1"/>
</dbReference>
<dbReference type="GO" id="GO:0046872">
    <property type="term" value="F:metal ion binding"/>
    <property type="evidence" value="ECO:0007669"/>
    <property type="project" value="InterPro"/>
</dbReference>
<evidence type="ECO:0000259" key="2">
    <source>
        <dbReference type="Pfam" id="PF05193"/>
    </source>
</evidence>
<dbReference type="InterPro" id="IPR011765">
    <property type="entry name" value="Pept_M16_N"/>
</dbReference>
<dbReference type="PANTHER" id="PTHR11851:SF134">
    <property type="entry name" value="ZINC-DEPENDENT PROTEASE"/>
    <property type="match status" value="1"/>
</dbReference>
<keyword evidence="4" id="KW-1185">Reference proteome</keyword>
<evidence type="ECO:0000313" key="3">
    <source>
        <dbReference type="EMBL" id="KRL91581.1"/>
    </source>
</evidence>